<dbReference type="RefSeq" id="WP_258824280.1">
    <property type="nucleotide sequence ID" value="NZ_JANUHB010000006.1"/>
</dbReference>
<keyword evidence="2" id="KW-0812">Transmembrane</keyword>
<keyword evidence="2" id="KW-0472">Membrane</keyword>
<keyword evidence="2" id="KW-0564">Palmitate</keyword>
<dbReference type="PANTHER" id="PTHR30203">
    <property type="entry name" value="OUTER MEMBRANE CATION EFFLUX PROTEIN"/>
    <property type="match status" value="1"/>
</dbReference>
<keyword evidence="4" id="KW-1185">Reference proteome</keyword>
<evidence type="ECO:0000313" key="4">
    <source>
        <dbReference type="Proteomes" id="UP001206126"/>
    </source>
</evidence>
<sequence length="487" mass="52086">MTSYRSSLTRTAVAAAAALLAACTTVGPDYHVPAEAVIKRPAASAPFMGAAEQPFKSEPLPADWWRLYHDSTLDKLIEKAFAANADLRVAAANLKRSHAVLEEVEEKKRPEVDMEAAPAYGRISGMSLGLPEVLPDTGLYSGEIKVSYQLDLFGKIKRGIEAAQADEEAAQAASDIAHVTVAAETARAYAQACSAGYQIRVAQHSVDLQQQFVDLTADRVKKGRGIALDNSRARAQLEQLRAALPPLQAQRRTALYKLAVLTGEVPSNFPAEVARCEVPPHVASAIPVGDGAALLRRRPDIRQAERLLAGATARIGVATAELYPSINLGASFGSIGMIPGVGDANTWHYALGPLIRWSLPATSPARVHIAQAKAGTEGALARFDSVVLGALRETESALTVYARELDRNAALKASRDQSALAARQADKLYEFGRADFLTRLDADRALAVAESAVAVSDTQLATDQVNLFLALGGGWESTHKQHHEEKH</sequence>
<dbReference type="EMBL" id="JANUHB010000006">
    <property type="protein sequence ID" value="MCS0810454.1"/>
    <property type="molecule type" value="Genomic_DNA"/>
</dbReference>
<feature type="signal peptide" evidence="2">
    <location>
        <begin position="1"/>
        <end position="21"/>
    </location>
</feature>
<keyword evidence="2" id="KW-1134">Transmembrane beta strand</keyword>
<keyword evidence="2" id="KW-0449">Lipoprotein</keyword>
<evidence type="ECO:0000256" key="1">
    <source>
        <dbReference type="ARBA" id="ARBA00007613"/>
    </source>
</evidence>
<comment type="subcellular location">
    <subcellularLocation>
        <location evidence="2">Cell membrane</location>
        <topology evidence="2">Lipid-anchor</topology>
    </subcellularLocation>
</comment>
<dbReference type="PROSITE" id="PS51257">
    <property type="entry name" value="PROKAR_LIPOPROTEIN"/>
    <property type="match status" value="1"/>
</dbReference>
<evidence type="ECO:0000313" key="3">
    <source>
        <dbReference type="EMBL" id="MCS0810454.1"/>
    </source>
</evidence>
<dbReference type="NCBIfam" id="TIGR01845">
    <property type="entry name" value="outer_NodT"/>
    <property type="match status" value="1"/>
</dbReference>
<gene>
    <name evidence="3" type="ORF">NX774_21250</name>
</gene>
<dbReference type="Gene3D" id="2.20.200.10">
    <property type="entry name" value="Outer membrane efflux proteins (OEP)"/>
    <property type="match status" value="1"/>
</dbReference>
<dbReference type="Pfam" id="PF02321">
    <property type="entry name" value="OEP"/>
    <property type="match status" value="2"/>
</dbReference>
<dbReference type="Gene3D" id="1.20.1600.10">
    <property type="entry name" value="Outer membrane efflux proteins (OEP)"/>
    <property type="match status" value="1"/>
</dbReference>
<name>A0ABT2DHV6_9BURK</name>
<dbReference type="PANTHER" id="PTHR30203:SF21">
    <property type="entry name" value="OUTER MEMBRANE COMPONENT OF MULTIDRUG EFFLUX PUMP-RELATED"/>
    <property type="match status" value="1"/>
</dbReference>
<dbReference type="InterPro" id="IPR010131">
    <property type="entry name" value="MdtP/NodT-like"/>
</dbReference>
<organism evidence="3 4">
    <name type="scientific">Massilia agilis</name>
    <dbReference type="NCBI Taxonomy" id="1811226"/>
    <lineage>
        <taxon>Bacteria</taxon>
        <taxon>Pseudomonadati</taxon>
        <taxon>Pseudomonadota</taxon>
        <taxon>Betaproteobacteria</taxon>
        <taxon>Burkholderiales</taxon>
        <taxon>Oxalobacteraceae</taxon>
        <taxon>Telluria group</taxon>
        <taxon>Massilia</taxon>
    </lineage>
</organism>
<dbReference type="InterPro" id="IPR003423">
    <property type="entry name" value="OMP_efflux"/>
</dbReference>
<comment type="similarity">
    <text evidence="1 2">Belongs to the outer membrane factor (OMF) (TC 1.B.17) family.</text>
</comment>
<dbReference type="PROSITE" id="PS51318">
    <property type="entry name" value="TAT"/>
    <property type="match status" value="1"/>
</dbReference>
<dbReference type="SUPFAM" id="SSF56954">
    <property type="entry name" value="Outer membrane efflux proteins (OEP)"/>
    <property type="match status" value="1"/>
</dbReference>
<reference evidence="3 4" key="1">
    <citation type="submission" date="2022-08" db="EMBL/GenBank/DDBJ databases">
        <title>Reclassification of Massilia species as members of the genera Telluria, Duganella, Pseudoduganella, Mokoshia gen. nov. and Zemynaea gen. nov. using orthogonal and non-orthogonal genome-based approaches.</title>
        <authorList>
            <person name="Bowman J.P."/>
        </authorList>
    </citation>
    <scope>NUCLEOTIDE SEQUENCE [LARGE SCALE GENOMIC DNA]</scope>
    <source>
        <strain evidence="3 4">JCM 31605</strain>
    </source>
</reference>
<dbReference type="Proteomes" id="UP001206126">
    <property type="component" value="Unassembled WGS sequence"/>
</dbReference>
<feature type="chain" id="PRO_5044962793" evidence="2">
    <location>
        <begin position="22"/>
        <end position="487"/>
    </location>
</feature>
<keyword evidence="2" id="KW-0732">Signal</keyword>
<proteinExistence type="inferred from homology"/>
<protein>
    <submittedName>
        <fullName evidence="3">Efflux transporter outer membrane subunit</fullName>
    </submittedName>
</protein>
<comment type="caution">
    <text evidence="3">The sequence shown here is derived from an EMBL/GenBank/DDBJ whole genome shotgun (WGS) entry which is preliminary data.</text>
</comment>
<accession>A0ABT2DHV6</accession>
<dbReference type="InterPro" id="IPR006311">
    <property type="entry name" value="TAT_signal"/>
</dbReference>
<evidence type="ECO:0000256" key="2">
    <source>
        <dbReference type="RuleBase" id="RU362097"/>
    </source>
</evidence>